<sequence>MSKRIDIGSLPLLRGVVVTDGVSASRCICIFFLVGMRSRFPIQVVIVGCLFPFWLHTGGRASGIGHAYTQFSCRACGEEGRYTCDEGDVVIVWVLRGGAIFSVSSGTSEGGRPRGWSFIVASADGQVASWNGIGNEAFNTVLGVTAAGRGEDMVAGARIWDEGELSEHRAWAHNTLGDSCASRGRERQGRETVQVIFCFRSEESFISLVIVFFIVITEPAWFSFGLGWAVEKGRVLARCGCVCVCKNSVLMMVGKKVLRI</sequence>
<reference evidence="2" key="1">
    <citation type="submission" date="2023-06" db="EMBL/GenBank/DDBJ databases">
        <title>Genome-scale phylogeny and comparative genomics of the fungal order Sordariales.</title>
        <authorList>
            <consortium name="Lawrence Berkeley National Laboratory"/>
            <person name="Hensen N."/>
            <person name="Bonometti L."/>
            <person name="Westerberg I."/>
            <person name="Brannstrom I.O."/>
            <person name="Guillou S."/>
            <person name="Cros-Aarteil S."/>
            <person name="Calhoun S."/>
            <person name="Haridas S."/>
            <person name="Kuo A."/>
            <person name="Mondo S."/>
            <person name="Pangilinan J."/>
            <person name="Riley R."/>
            <person name="Labutti K."/>
            <person name="Andreopoulos B."/>
            <person name="Lipzen A."/>
            <person name="Chen C."/>
            <person name="Yanf M."/>
            <person name="Daum C."/>
            <person name="Ng V."/>
            <person name="Clum A."/>
            <person name="Steindorff A."/>
            <person name="Ohm R."/>
            <person name="Martin F."/>
            <person name="Silar P."/>
            <person name="Natvig D."/>
            <person name="Lalanne C."/>
            <person name="Gautier V."/>
            <person name="Ament-Velasquez S.L."/>
            <person name="Kruys A."/>
            <person name="Hutchinson M.I."/>
            <person name="Powell A.J."/>
            <person name="Barry K."/>
            <person name="Miller A.N."/>
            <person name="Grigoriev I.V."/>
            <person name="Debuchy R."/>
            <person name="Gladieux P."/>
            <person name="Thoren M.H."/>
            <person name="Johannesson H."/>
        </authorList>
    </citation>
    <scope>NUCLEOTIDE SEQUENCE</scope>
    <source>
        <strain evidence="2">PSN4</strain>
    </source>
</reference>
<feature type="transmembrane region" description="Helical" evidence="1">
    <location>
        <begin position="205"/>
        <end position="229"/>
    </location>
</feature>
<keyword evidence="1" id="KW-0472">Membrane</keyword>
<keyword evidence="3" id="KW-1185">Reference proteome</keyword>
<dbReference type="EMBL" id="MU839835">
    <property type="protein sequence ID" value="KAK1754329.1"/>
    <property type="molecule type" value="Genomic_DNA"/>
</dbReference>
<proteinExistence type="predicted"/>
<organism evidence="2 3">
    <name type="scientific">Echria macrotheca</name>
    <dbReference type="NCBI Taxonomy" id="438768"/>
    <lineage>
        <taxon>Eukaryota</taxon>
        <taxon>Fungi</taxon>
        <taxon>Dikarya</taxon>
        <taxon>Ascomycota</taxon>
        <taxon>Pezizomycotina</taxon>
        <taxon>Sordariomycetes</taxon>
        <taxon>Sordariomycetidae</taxon>
        <taxon>Sordariales</taxon>
        <taxon>Schizotheciaceae</taxon>
        <taxon>Echria</taxon>
    </lineage>
</organism>
<keyword evidence="1" id="KW-0812">Transmembrane</keyword>
<evidence type="ECO:0000256" key="1">
    <source>
        <dbReference type="SAM" id="Phobius"/>
    </source>
</evidence>
<evidence type="ECO:0000313" key="3">
    <source>
        <dbReference type="Proteomes" id="UP001239445"/>
    </source>
</evidence>
<keyword evidence="1" id="KW-1133">Transmembrane helix</keyword>
<dbReference type="AlphaFoldDB" id="A0AAJ0B9T4"/>
<gene>
    <name evidence="2" type="ORF">QBC47DRAFT_216002</name>
</gene>
<name>A0AAJ0B9T4_9PEZI</name>
<dbReference type="Proteomes" id="UP001239445">
    <property type="component" value="Unassembled WGS sequence"/>
</dbReference>
<protein>
    <submittedName>
        <fullName evidence="2">Uncharacterized protein</fullName>
    </submittedName>
</protein>
<comment type="caution">
    <text evidence="2">The sequence shown here is derived from an EMBL/GenBank/DDBJ whole genome shotgun (WGS) entry which is preliminary data.</text>
</comment>
<accession>A0AAJ0B9T4</accession>
<evidence type="ECO:0000313" key="2">
    <source>
        <dbReference type="EMBL" id="KAK1754329.1"/>
    </source>
</evidence>